<evidence type="ECO:0000313" key="2">
    <source>
        <dbReference type="Proteomes" id="UP000245639"/>
    </source>
</evidence>
<proteinExistence type="predicted"/>
<gene>
    <name evidence="1" type="ORF">C8D89_103250</name>
</gene>
<organism evidence="1 2">
    <name type="scientific">Actinomycetospora cinnamomea</name>
    <dbReference type="NCBI Taxonomy" id="663609"/>
    <lineage>
        <taxon>Bacteria</taxon>
        <taxon>Bacillati</taxon>
        <taxon>Actinomycetota</taxon>
        <taxon>Actinomycetes</taxon>
        <taxon>Pseudonocardiales</taxon>
        <taxon>Pseudonocardiaceae</taxon>
        <taxon>Actinomycetospora</taxon>
    </lineage>
</organism>
<dbReference type="AlphaFoldDB" id="A0A2U1FIV0"/>
<sequence>MATPADTPADTAAGPALDPADAAALAARLEPLHSMIYFVPEVGEELAPLGITRQRDQYFAQRSAAMGAVGPGVVAATFFSFNPALVARSVPVVWAQASPADVVNARLRAADTALRRLLGDQVSSRAVTESAELARRACDGATGEDRPLYAAHADLPFPEEPHLALWHAVTLLREHRGDAHLHALVSAGLSGLEALVTHTATGRGFTVGFAQQSRGWSPEQWSEAAAGLAERGLLDADGALTEAGVALRAEVEDHTTRMSLAPWRHLGGEGTARLREISAPLTKAVLPAFAVDGVFAQRPPRR</sequence>
<keyword evidence="2" id="KW-1185">Reference proteome</keyword>
<protein>
    <recommendedName>
        <fullName evidence="3">SalK</fullName>
    </recommendedName>
</protein>
<name>A0A2U1FIV0_9PSEU</name>
<reference evidence="1 2" key="1">
    <citation type="submission" date="2018-04" db="EMBL/GenBank/DDBJ databases">
        <title>Genomic Encyclopedia of Type Strains, Phase IV (KMG-IV): sequencing the most valuable type-strain genomes for metagenomic binning, comparative biology and taxonomic classification.</title>
        <authorList>
            <person name="Goeker M."/>
        </authorList>
    </citation>
    <scope>NUCLEOTIDE SEQUENCE [LARGE SCALE GENOMIC DNA]</scope>
    <source>
        <strain evidence="1 2">DSM 45771</strain>
    </source>
</reference>
<dbReference type="Proteomes" id="UP000245639">
    <property type="component" value="Unassembled WGS sequence"/>
</dbReference>
<evidence type="ECO:0000313" key="1">
    <source>
        <dbReference type="EMBL" id="PVZ11920.1"/>
    </source>
</evidence>
<dbReference type="NCBIfam" id="NF047719">
    <property type="entry name" value="SCO6745_fam_HTH"/>
    <property type="match status" value="1"/>
</dbReference>
<comment type="caution">
    <text evidence="1">The sequence shown here is derived from an EMBL/GenBank/DDBJ whole genome shotgun (WGS) entry which is preliminary data.</text>
</comment>
<dbReference type="InterPro" id="IPR054058">
    <property type="entry name" value="HTH_67"/>
</dbReference>
<dbReference type="EMBL" id="QEKW01000003">
    <property type="protein sequence ID" value="PVZ11920.1"/>
    <property type="molecule type" value="Genomic_DNA"/>
</dbReference>
<dbReference type="RefSeq" id="WP_423716808.1">
    <property type="nucleotide sequence ID" value="NZ_QEKW01000003.1"/>
</dbReference>
<dbReference type="Pfam" id="PF21863">
    <property type="entry name" value="HTH_67"/>
    <property type="match status" value="1"/>
</dbReference>
<accession>A0A2U1FIV0</accession>
<evidence type="ECO:0008006" key="3">
    <source>
        <dbReference type="Google" id="ProtNLM"/>
    </source>
</evidence>